<accession>A0A3B0YBV7</accession>
<dbReference type="EMBL" id="UOFJ01000727">
    <property type="protein sequence ID" value="VAW73793.1"/>
    <property type="molecule type" value="Genomic_DNA"/>
</dbReference>
<dbReference type="PANTHER" id="PTHR30535:SF34">
    <property type="entry name" value="MOLYBDATE-BINDING PROTEIN MOLA"/>
    <property type="match status" value="1"/>
</dbReference>
<dbReference type="NCBIfam" id="NF038402">
    <property type="entry name" value="TroA_like"/>
    <property type="match status" value="1"/>
</dbReference>
<evidence type="ECO:0000259" key="2">
    <source>
        <dbReference type="PROSITE" id="PS50983"/>
    </source>
</evidence>
<sequence>MKTIIKSIIHGCFLVFFVTGLVVQASIYAVDDKGTEFEFAQPVKRIISLAPHATELLFAAGATDQIVGTVSYSDYPEAAKKIPLIGGYNKVDIERIMSKKPELIVAWSSGNSTEQIEKLRHLGFRVFISEPEKFTDVARSIRNMGRFLGTEKIAQAVSSRFLSELKALKHEYPRKEKVRVFYQVWNAPLMTLSDKHLVGQVIEFCSGENVFGDLDIISPRVSIEAVIEKNPDVIIAGMTKDRRGWLKEWEKWRVLKAVANQHVYPIDAELVVRQTPRILQGTRKMCEYLDIVRKTHR</sequence>
<keyword evidence="1" id="KW-0732">Signal</keyword>
<organism evidence="3">
    <name type="scientific">hydrothermal vent metagenome</name>
    <dbReference type="NCBI Taxonomy" id="652676"/>
    <lineage>
        <taxon>unclassified sequences</taxon>
        <taxon>metagenomes</taxon>
        <taxon>ecological metagenomes</taxon>
    </lineage>
</organism>
<dbReference type="AlphaFoldDB" id="A0A3B0YBV7"/>
<dbReference type="InterPro" id="IPR050902">
    <property type="entry name" value="ABC_Transporter_SBP"/>
</dbReference>
<name>A0A3B0YBV7_9ZZZZ</name>
<dbReference type="SUPFAM" id="SSF53807">
    <property type="entry name" value="Helical backbone' metal receptor"/>
    <property type="match status" value="1"/>
</dbReference>
<dbReference type="Pfam" id="PF01497">
    <property type="entry name" value="Peripla_BP_2"/>
    <property type="match status" value="1"/>
</dbReference>
<dbReference type="PANTHER" id="PTHR30535">
    <property type="entry name" value="VITAMIN B12-BINDING PROTEIN"/>
    <property type="match status" value="1"/>
</dbReference>
<proteinExistence type="predicted"/>
<gene>
    <name evidence="3" type="ORF">MNBD_GAMMA10-2877</name>
</gene>
<evidence type="ECO:0000256" key="1">
    <source>
        <dbReference type="ARBA" id="ARBA00022729"/>
    </source>
</evidence>
<reference evidence="3" key="1">
    <citation type="submission" date="2018-06" db="EMBL/GenBank/DDBJ databases">
        <authorList>
            <person name="Zhirakovskaya E."/>
        </authorList>
    </citation>
    <scope>NUCLEOTIDE SEQUENCE</scope>
</reference>
<dbReference type="CDD" id="cd01144">
    <property type="entry name" value="BtuF"/>
    <property type="match status" value="1"/>
</dbReference>
<dbReference type="InterPro" id="IPR054828">
    <property type="entry name" value="Vit_B12_bind_prot"/>
</dbReference>
<evidence type="ECO:0000313" key="3">
    <source>
        <dbReference type="EMBL" id="VAW73793.1"/>
    </source>
</evidence>
<feature type="domain" description="Fe/B12 periplasmic-binding" evidence="2">
    <location>
        <begin position="45"/>
        <end position="296"/>
    </location>
</feature>
<dbReference type="Gene3D" id="3.40.50.1980">
    <property type="entry name" value="Nitrogenase molybdenum iron protein domain"/>
    <property type="match status" value="2"/>
</dbReference>
<dbReference type="InterPro" id="IPR002491">
    <property type="entry name" value="ABC_transptr_periplasmic_BD"/>
</dbReference>
<dbReference type="PROSITE" id="PS50983">
    <property type="entry name" value="FE_B12_PBP"/>
    <property type="match status" value="1"/>
</dbReference>
<protein>
    <submittedName>
        <fullName evidence="3">Vitamin B12 ABC transporter, substrate-binding protein BtuF</fullName>
    </submittedName>
</protein>